<dbReference type="Proteomes" id="UP000574769">
    <property type="component" value="Unassembled WGS sequence"/>
</dbReference>
<dbReference type="EMBL" id="JACHNY010000002">
    <property type="protein sequence ID" value="MBB4617135.1"/>
    <property type="molecule type" value="Genomic_DNA"/>
</dbReference>
<keyword evidence="4" id="KW-1185">Reference proteome</keyword>
<keyword evidence="1" id="KW-1133">Transmembrane helix</keyword>
<feature type="domain" description="Acyltransferase 3" evidence="2">
    <location>
        <begin position="37"/>
        <end position="327"/>
    </location>
</feature>
<dbReference type="RefSeq" id="WP_184112688.1">
    <property type="nucleotide sequence ID" value="NZ_JACHNY010000002.1"/>
</dbReference>
<sequence>MSIDIPGATIPASTLDVLNPAQAARTNPEMRKVAQYPAFDWLRFVLASIVLLDHSGVHFPGPLGGGLAVDVFLALSGWLIGGILLKTPRSDLPRFFYNRSTRIWAPYFACAALLYALALAKEGFSLDWLKYLFYDATFTHYTFTRFPQALTEMPLGGTGNHFWSISVEEQFYLAAPLLMILLPFGRKAWPWLVVAAVLMALPSRFAPIALGVLAAVVHQRRPLVTGRWPRHLTLAAGACIVLALMWRWDVMALHAIFAVLVVLALAMPGRRLAIAVFAGAISYPLYLNQWIGGFATNVLLHQIGDLGRGPVLALTFLASLAVAIASWFVIDRQVMARRDGWYTPAHGRTAMIAAYSLLVIGLVGGGAIRMMGR</sequence>
<dbReference type="PANTHER" id="PTHR23028:SF53">
    <property type="entry name" value="ACYL_TRANSF_3 DOMAIN-CONTAINING PROTEIN"/>
    <property type="match status" value="1"/>
</dbReference>
<keyword evidence="1" id="KW-0472">Membrane</keyword>
<proteinExistence type="predicted"/>
<dbReference type="AlphaFoldDB" id="A0A7W7EZ84"/>
<name>A0A7W7EZ84_9SPHN</name>
<dbReference type="InterPro" id="IPR002656">
    <property type="entry name" value="Acyl_transf_3_dom"/>
</dbReference>
<feature type="transmembrane region" description="Helical" evidence="1">
    <location>
        <begin position="228"/>
        <end position="245"/>
    </location>
</feature>
<reference evidence="3 4" key="1">
    <citation type="submission" date="2020-08" db="EMBL/GenBank/DDBJ databases">
        <title>Genomic Encyclopedia of Type Strains, Phase IV (KMG-IV): sequencing the most valuable type-strain genomes for metagenomic binning, comparative biology and taxonomic classification.</title>
        <authorList>
            <person name="Goeker M."/>
        </authorList>
    </citation>
    <scope>NUCLEOTIDE SEQUENCE [LARGE SCALE GENOMIC DNA]</scope>
    <source>
        <strain evidence="3 4">DSM 15867</strain>
    </source>
</reference>
<evidence type="ECO:0000256" key="1">
    <source>
        <dbReference type="SAM" id="Phobius"/>
    </source>
</evidence>
<dbReference type="PANTHER" id="PTHR23028">
    <property type="entry name" value="ACETYLTRANSFERASE"/>
    <property type="match status" value="1"/>
</dbReference>
<feature type="transmembrane region" description="Helical" evidence="1">
    <location>
        <begin position="104"/>
        <end position="120"/>
    </location>
</feature>
<dbReference type="Pfam" id="PF01757">
    <property type="entry name" value="Acyl_transf_3"/>
    <property type="match status" value="1"/>
</dbReference>
<dbReference type="InterPro" id="IPR050879">
    <property type="entry name" value="Acyltransferase_3"/>
</dbReference>
<protein>
    <submittedName>
        <fullName evidence="3">Peptidoglycan/LPS O-acetylase OafA/YrhL</fullName>
    </submittedName>
</protein>
<comment type="caution">
    <text evidence="3">The sequence shown here is derived from an EMBL/GenBank/DDBJ whole genome shotgun (WGS) entry which is preliminary data.</text>
</comment>
<evidence type="ECO:0000259" key="2">
    <source>
        <dbReference type="Pfam" id="PF01757"/>
    </source>
</evidence>
<feature type="transmembrane region" description="Helical" evidence="1">
    <location>
        <begin position="350"/>
        <end position="371"/>
    </location>
</feature>
<dbReference type="GO" id="GO:0016020">
    <property type="term" value="C:membrane"/>
    <property type="evidence" value="ECO:0007669"/>
    <property type="project" value="TreeGrafter"/>
</dbReference>
<feature type="transmembrane region" description="Helical" evidence="1">
    <location>
        <begin position="65"/>
        <end position="84"/>
    </location>
</feature>
<dbReference type="GO" id="GO:0016747">
    <property type="term" value="F:acyltransferase activity, transferring groups other than amino-acyl groups"/>
    <property type="evidence" value="ECO:0007669"/>
    <property type="project" value="InterPro"/>
</dbReference>
<evidence type="ECO:0000313" key="3">
    <source>
        <dbReference type="EMBL" id="MBB4617135.1"/>
    </source>
</evidence>
<feature type="transmembrane region" description="Helical" evidence="1">
    <location>
        <begin position="272"/>
        <end position="291"/>
    </location>
</feature>
<evidence type="ECO:0000313" key="4">
    <source>
        <dbReference type="Proteomes" id="UP000574769"/>
    </source>
</evidence>
<organism evidence="3 4">
    <name type="scientific">Sphingomonas abaci</name>
    <dbReference type="NCBI Taxonomy" id="237611"/>
    <lineage>
        <taxon>Bacteria</taxon>
        <taxon>Pseudomonadati</taxon>
        <taxon>Pseudomonadota</taxon>
        <taxon>Alphaproteobacteria</taxon>
        <taxon>Sphingomonadales</taxon>
        <taxon>Sphingomonadaceae</taxon>
        <taxon>Sphingomonas</taxon>
    </lineage>
</organism>
<feature type="transmembrane region" description="Helical" evidence="1">
    <location>
        <begin position="311"/>
        <end position="330"/>
    </location>
</feature>
<gene>
    <name evidence="3" type="ORF">GGQ96_001255</name>
</gene>
<accession>A0A7W7EZ84</accession>
<dbReference type="GO" id="GO:0000271">
    <property type="term" value="P:polysaccharide biosynthetic process"/>
    <property type="evidence" value="ECO:0007669"/>
    <property type="project" value="TreeGrafter"/>
</dbReference>
<keyword evidence="1" id="KW-0812">Transmembrane</keyword>
<feature type="transmembrane region" description="Helical" evidence="1">
    <location>
        <begin position="188"/>
        <end position="216"/>
    </location>
</feature>
<feature type="transmembrane region" description="Helical" evidence="1">
    <location>
        <begin position="251"/>
        <end position="267"/>
    </location>
</feature>